<dbReference type="InterPro" id="IPR009057">
    <property type="entry name" value="Homeodomain-like_sf"/>
</dbReference>
<evidence type="ECO:0000313" key="4">
    <source>
        <dbReference type="EMBL" id="MDR6268076.1"/>
    </source>
</evidence>
<evidence type="ECO:0000313" key="5">
    <source>
        <dbReference type="Proteomes" id="UP001185069"/>
    </source>
</evidence>
<name>A0ABU1J6M0_9MICC</name>
<evidence type="ECO:0000256" key="1">
    <source>
        <dbReference type="ARBA" id="ARBA00023125"/>
    </source>
</evidence>
<comment type="caution">
    <text evidence="4">The sequence shown here is derived from an EMBL/GenBank/DDBJ whole genome shotgun (WGS) entry which is preliminary data.</text>
</comment>
<evidence type="ECO:0000259" key="3">
    <source>
        <dbReference type="PROSITE" id="PS50977"/>
    </source>
</evidence>
<keyword evidence="5" id="KW-1185">Reference proteome</keyword>
<feature type="domain" description="HTH tetR-type" evidence="3">
    <location>
        <begin position="21"/>
        <end position="81"/>
    </location>
</feature>
<feature type="DNA-binding region" description="H-T-H motif" evidence="2">
    <location>
        <begin position="44"/>
        <end position="63"/>
    </location>
</feature>
<dbReference type="EMBL" id="JAVDQF010000001">
    <property type="protein sequence ID" value="MDR6268076.1"/>
    <property type="molecule type" value="Genomic_DNA"/>
</dbReference>
<accession>A0ABU1J6M0</accession>
<dbReference type="PROSITE" id="PS50977">
    <property type="entry name" value="HTH_TETR_2"/>
    <property type="match status" value="1"/>
</dbReference>
<gene>
    <name evidence="4" type="ORF">JOE69_000314</name>
</gene>
<dbReference type="InterPro" id="IPR050109">
    <property type="entry name" value="HTH-type_TetR-like_transc_reg"/>
</dbReference>
<dbReference type="PANTHER" id="PTHR30055">
    <property type="entry name" value="HTH-TYPE TRANSCRIPTIONAL REGULATOR RUTR"/>
    <property type="match status" value="1"/>
</dbReference>
<evidence type="ECO:0000256" key="2">
    <source>
        <dbReference type="PROSITE-ProRule" id="PRU00335"/>
    </source>
</evidence>
<dbReference type="PANTHER" id="PTHR30055:SF174">
    <property type="entry name" value="TRANSCRIPTIONAL REGULATORY PROTEIN (PROBABLY TETR-FAMILY)-RELATED"/>
    <property type="match status" value="1"/>
</dbReference>
<proteinExistence type="predicted"/>
<protein>
    <submittedName>
        <fullName evidence="4">AcrR family transcriptional regulator</fullName>
    </submittedName>
</protein>
<dbReference type="Pfam" id="PF00440">
    <property type="entry name" value="TetR_N"/>
    <property type="match status" value="1"/>
</dbReference>
<dbReference type="PRINTS" id="PR00455">
    <property type="entry name" value="HTHTETR"/>
</dbReference>
<organism evidence="4 5">
    <name type="scientific">Arthrobacter russicus</name>
    <dbReference type="NCBI Taxonomy" id="172040"/>
    <lineage>
        <taxon>Bacteria</taxon>
        <taxon>Bacillati</taxon>
        <taxon>Actinomycetota</taxon>
        <taxon>Actinomycetes</taxon>
        <taxon>Micrococcales</taxon>
        <taxon>Micrococcaceae</taxon>
        <taxon>Arthrobacter</taxon>
    </lineage>
</organism>
<sequence length="227" mass="24834">MSQLQLPPEPAEPRWQRLSPDARREQIFNCAKQLFSDLPYAEVSLSQIAGAAGVARGLVNHYFGSKREIYLEVIRETSTMPAMDFNSFADGTMAQRVDAGVAWFLDYLETAGIAWLSAMGSNGLGKDPELEQILIEAENVSVDRLMAAMGLSASGAKHTQIRAMLRVFGQLARSGGREWLVRKTLSKKQTHALLAGALFAIIDEAIPQTVDSGREPLQARSTEAGKK</sequence>
<dbReference type="InterPro" id="IPR001647">
    <property type="entry name" value="HTH_TetR"/>
</dbReference>
<dbReference type="Gene3D" id="1.10.357.10">
    <property type="entry name" value="Tetracycline Repressor, domain 2"/>
    <property type="match status" value="1"/>
</dbReference>
<keyword evidence="1 2" id="KW-0238">DNA-binding</keyword>
<dbReference type="Proteomes" id="UP001185069">
    <property type="component" value="Unassembled WGS sequence"/>
</dbReference>
<dbReference type="RefSeq" id="WP_309795505.1">
    <property type="nucleotide sequence ID" value="NZ_BAAAHY010000006.1"/>
</dbReference>
<dbReference type="SUPFAM" id="SSF46689">
    <property type="entry name" value="Homeodomain-like"/>
    <property type="match status" value="1"/>
</dbReference>
<reference evidence="4 5" key="1">
    <citation type="submission" date="2023-07" db="EMBL/GenBank/DDBJ databases">
        <title>Sequencing the genomes of 1000 actinobacteria strains.</title>
        <authorList>
            <person name="Klenk H.-P."/>
        </authorList>
    </citation>
    <scope>NUCLEOTIDE SEQUENCE [LARGE SCALE GENOMIC DNA]</scope>
    <source>
        <strain evidence="4 5">DSM 14555</strain>
    </source>
</reference>